<evidence type="ECO:0000313" key="4">
    <source>
        <dbReference type="Proteomes" id="UP000518288"/>
    </source>
</evidence>
<dbReference type="SUPFAM" id="SSF52129">
    <property type="entry name" value="Caspase-like"/>
    <property type="match status" value="1"/>
</dbReference>
<proteinExistence type="predicted"/>
<dbReference type="AlphaFoldDB" id="A0A7Y9QTI2"/>
<dbReference type="PANTHER" id="PTHR48104:SF30">
    <property type="entry name" value="METACASPASE-1"/>
    <property type="match status" value="1"/>
</dbReference>
<feature type="domain" description="Peptidase C14 caspase" evidence="1">
    <location>
        <begin position="6"/>
        <end position="262"/>
    </location>
</feature>
<gene>
    <name evidence="3" type="ORF">BDD16_000106</name>
</gene>
<evidence type="ECO:0000313" key="3">
    <source>
        <dbReference type="EMBL" id="NYG31120.1"/>
    </source>
</evidence>
<evidence type="ECO:0000259" key="1">
    <source>
        <dbReference type="Pfam" id="PF00656"/>
    </source>
</evidence>
<dbReference type="PANTHER" id="PTHR48104">
    <property type="entry name" value="METACASPASE-4"/>
    <property type="match status" value="1"/>
</dbReference>
<dbReference type="PROSITE" id="PS51257">
    <property type="entry name" value="PROKAR_LIPOPROTEIN"/>
    <property type="match status" value="1"/>
</dbReference>
<dbReference type="GO" id="GO:0005737">
    <property type="term" value="C:cytoplasm"/>
    <property type="evidence" value="ECO:0007669"/>
    <property type="project" value="TreeGrafter"/>
</dbReference>
<dbReference type="InterPro" id="IPR055803">
    <property type="entry name" value="DUF7379"/>
</dbReference>
<dbReference type="EMBL" id="JACCFH010000001">
    <property type="protein sequence ID" value="NYG31120.1"/>
    <property type="molecule type" value="Genomic_DNA"/>
</dbReference>
<dbReference type="InterPro" id="IPR011600">
    <property type="entry name" value="Pept_C14_caspase"/>
</dbReference>
<comment type="caution">
    <text evidence="3">The sequence shown here is derived from an EMBL/GenBank/DDBJ whole genome shotgun (WGS) entry which is preliminary data.</text>
</comment>
<dbReference type="Gene3D" id="3.40.50.1820">
    <property type="entry name" value="alpha/beta hydrolase"/>
    <property type="match status" value="1"/>
</dbReference>
<sequence>MSSQVRALLVGINAYPPGVGALSGCVNDVDHFRDYLVRNFDPSRLGIEVLKDADATRDNLIRAFRQHLGKVGPGDVAVFHYCGHGARWASAAAFHDFYPDGKDEGLVCVDSRRPGGYDLADKELAVLIAEVSGRGAHVAVILDCCHSGSGTRGADAFRGLRPRVTHEVTRERPLESYLDGHYAQLATSGTPLWIPTSPHILLAACERTQLAQESPDNSGVFTSTLIEVLDKSGSDLTYADLFVRCRAAVRSRADDQDPQFETAGGFSAATGFLGRRASTTGRRYSVYADQGRWRMDAGAIQGVPTDPDKPVTLRLYPEDDQARVAGSATTVQVGPQKSEITLGFESPSSVRYRAEITSLPVAPLLVAFEGKVDQRSALEKALDADASVGVALTEVAHAGAYLLREGAGQLLLLQRETDLLIQGAGLGGGADQAAQALLPALRQVAQWERTLGLRNPATAMDLSKVDLHFAEQLAGGSEHVWPSSDIVLDLVQSGGVWEALRGEIRVRNRTDQPLHFTLMYFSTAFEIRILSNDPVPPGEQWVTLWGRDPDQTFFLEDGQNESIEQIKLVVSTERIDDFLLGQGALVLGHIESPTRSIQPEALVRGMGRSRPKLVHQNEWFTRELRIRVVRRLDAVGPQDLSIAGGQIVVKAHPKVTAQVSLASAQAASRGIGASSDFCQAFARQGLSLLNFSTTRGEPQNILELTDIQQGSALADEPLDIVLKVPLQPDEGLLALVSDGRHVFLGGDSAQDDEGCTHVTVDHLPDIGDQRRSLGGSLKLYFFKTWLRQRSVNQLRRLEFDPDGTFRYQQGDLAERVATARNILLLVHGIIGDTEGMATGVQACGLDRTFDLVLTYDYENLSTPIADTARQLQADLAAVGLQAGDGKRLTLLVHSMGGLVSRWFIEREGGNQVVDHLVLCGTPNHGSPFGQFDGARKILSLLTGLSLNYVPVLVPFSSAVMLLLNRSKRVTPTLEQMDPDSDFIRTLNASPDPGIPYTILAGDVDAYQEPSDAFFARMLAKAGKGPLFDALFAHQRNDIAVAVPSILGVGSGRAVAPVVRNVACHHLNYFVSAPGQAALRSVRWLGGPP</sequence>
<name>A0A7Y9QTI2_9BURK</name>
<dbReference type="GO" id="GO:0006508">
    <property type="term" value="P:proteolysis"/>
    <property type="evidence" value="ECO:0007669"/>
    <property type="project" value="InterPro"/>
</dbReference>
<keyword evidence="4" id="KW-1185">Reference proteome</keyword>
<dbReference type="InterPro" id="IPR029058">
    <property type="entry name" value="AB_hydrolase_fold"/>
</dbReference>
<dbReference type="InterPro" id="IPR050452">
    <property type="entry name" value="Metacaspase"/>
</dbReference>
<dbReference type="Gene3D" id="3.40.50.1460">
    <property type="match status" value="1"/>
</dbReference>
<accession>A0A7Y9QTI2</accession>
<dbReference type="SUPFAM" id="SSF53474">
    <property type="entry name" value="alpha/beta-Hydrolases"/>
    <property type="match status" value="1"/>
</dbReference>
<reference evidence="3 4" key="1">
    <citation type="submission" date="2020-07" db="EMBL/GenBank/DDBJ databases">
        <title>Genomic Encyclopedia of Archaeal and Bacterial Type Strains, Phase II (KMG-II): from individual species to whole genera.</title>
        <authorList>
            <person name="Goeker M."/>
        </authorList>
    </citation>
    <scope>NUCLEOTIDE SEQUENCE [LARGE SCALE GENOMIC DNA]</scope>
    <source>
        <strain evidence="3 4">DSM 21226</strain>
    </source>
</reference>
<organism evidence="3 4">
    <name type="scientific">Sphaerotilus montanus</name>
    <dbReference type="NCBI Taxonomy" id="522889"/>
    <lineage>
        <taxon>Bacteria</taxon>
        <taxon>Pseudomonadati</taxon>
        <taxon>Pseudomonadota</taxon>
        <taxon>Betaproteobacteria</taxon>
        <taxon>Burkholderiales</taxon>
        <taxon>Sphaerotilaceae</taxon>
        <taxon>Sphaerotilus</taxon>
    </lineage>
</organism>
<feature type="domain" description="DUF7379" evidence="2">
    <location>
        <begin position="823"/>
        <end position="987"/>
    </location>
</feature>
<protein>
    <submittedName>
        <fullName evidence="3">Pimeloyl-ACP methyl ester carboxylesterase</fullName>
    </submittedName>
</protein>
<dbReference type="GO" id="GO:0004197">
    <property type="term" value="F:cysteine-type endopeptidase activity"/>
    <property type="evidence" value="ECO:0007669"/>
    <property type="project" value="InterPro"/>
</dbReference>
<dbReference type="RefSeq" id="WP_179632066.1">
    <property type="nucleotide sequence ID" value="NZ_JACCFH010000001.1"/>
</dbReference>
<dbReference type="Pfam" id="PF00656">
    <property type="entry name" value="Peptidase_C14"/>
    <property type="match status" value="1"/>
</dbReference>
<dbReference type="Pfam" id="PF24096">
    <property type="entry name" value="DUF7379"/>
    <property type="match status" value="1"/>
</dbReference>
<dbReference type="InterPro" id="IPR029030">
    <property type="entry name" value="Caspase-like_dom_sf"/>
</dbReference>
<evidence type="ECO:0000259" key="2">
    <source>
        <dbReference type="Pfam" id="PF24096"/>
    </source>
</evidence>
<dbReference type="Proteomes" id="UP000518288">
    <property type="component" value="Unassembled WGS sequence"/>
</dbReference>